<dbReference type="Proteomes" id="UP001608902">
    <property type="component" value="Unassembled WGS sequence"/>
</dbReference>
<dbReference type="EMBL" id="JBGFUD010003844">
    <property type="protein sequence ID" value="MFH4979096.1"/>
    <property type="molecule type" value="Genomic_DNA"/>
</dbReference>
<evidence type="ECO:0008006" key="3">
    <source>
        <dbReference type="Google" id="ProtNLM"/>
    </source>
</evidence>
<dbReference type="PANTHER" id="PTHR23020:SF41">
    <property type="entry name" value="AMINOGLYCOSIDE PHOSPHOTRANSFERASE DOMAIN-CONTAINING PROTEIN"/>
    <property type="match status" value="1"/>
</dbReference>
<dbReference type="Gene3D" id="3.90.1200.10">
    <property type="match status" value="1"/>
</dbReference>
<dbReference type="InterPro" id="IPR011009">
    <property type="entry name" value="Kinase-like_dom_sf"/>
</dbReference>
<dbReference type="SUPFAM" id="SSF56112">
    <property type="entry name" value="Protein kinase-like (PK-like)"/>
    <property type="match status" value="1"/>
</dbReference>
<keyword evidence="2" id="KW-1185">Reference proteome</keyword>
<proteinExistence type="predicted"/>
<accession>A0ABD6EIL4</accession>
<sequence>MASYTSFQIKTKDVSERKGFLSKIFRIRFEFGESDVQPYDVVAKIPISSKLTQITGDENSQYDSVKDQMIMAVHNVECEFYSCHHVENLRIPKTFFCQKFEETEENQGAIIMEYQANAVSLPLHQSYSFPQLRALAEQIALLQAYSLSISLECFPNPSLPEEIIDFYSDLLREGCDNVSEENSKLTEAYLRLKPLFTSKHSLKRLSCELSECLGITRVLAHGDLWNNNLMWKLNEDGSCSDELACILDWQTFRFGMFPLSSFL</sequence>
<dbReference type="InterPro" id="IPR052961">
    <property type="entry name" value="Oxido-Kinase-like_Enzymes"/>
</dbReference>
<gene>
    <name evidence="1" type="ORF">AB6A40_005805</name>
</gene>
<dbReference type="Pfam" id="PF07914">
    <property type="entry name" value="DUF1679"/>
    <property type="match status" value="1"/>
</dbReference>
<comment type="caution">
    <text evidence="1">The sequence shown here is derived from an EMBL/GenBank/DDBJ whole genome shotgun (WGS) entry which is preliminary data.</text>
</comment>
<dbReference type="InterPro" id="IPR012877">
    <property type="entry name" value="Dhs-27"/>
</dbReference>
<dbReference type="PANTHER" id="PTHR23020">
    <property type="entry name" value="UNCHARACTERIZED NUCLEAR HORMONE RECEPTOR-RELATED"/>
    <property type="match status" value="1"/>
</dbReference>
<organism evidence="1 2">
    <name type="scientific">Gnathostoma spinigerum</name>
    <dbReference type="NCBI Taxonomy" id="75299"/>
    <lineage>
        <taxon>Eukaryota</taxon>
        <taxon>Metazoa</taxon>
        <taxon>Ecdysozoa</taxon>
        <taxon>Nematoda</taxon>
        <taxon>Chromadorea</taxon>
        <taxon>Rhabditida</taxon>
        <taxon>Spirurina</taxon>
        <taxon>Gnathostomatomorpha</taxon>
        <taxon>Gnathostomatoidea</taxon>
        <taxon>Gnathostomatidae</taxon>
        <taxon>Gnathostoma</taxon>
    </lineage>
</organism>
<name>A0ABD6EIL4_9BILA</name>
<dbReference type="AlphaFoldDB" id="A0ABD6EIL4"/>
<evidence type="ECO:0000313" key="2">
    <source>
        <dbReference type="Proteomes" id="UP001608902"/>
    </source>
</evidence>
<evidence type="ECO:0000313" key="1">
    <source>
        <dbReference type="EMBL" id="MFH4979096.1"/>
    </source>
</evidence>
<reference evidence="1 2" key="1">
    <citation type="submission" date="2024-08" db="EMBL/GenBank/DDBJ databases">
        <title>Gnathostoma spinigerum genome.</title>
        <authorList>
            <person name="Gonzalez-Bertolin B."/>
            <person name="Monzon S."/>
            <person name="Zaballos A."/>
            <person name="Jimenez P."/>
            <person name="Dekumyoy P."/>
            <person name="Varona S."/>
            <person name="Cuesta I."/>
            <person name="Sumanam S."/>
            <person name="Adisakwattana P."/>
            <person name="Gasser R.B."/>
            <person name="Hernandez-Gonzalez A."/>
            <person name="Young N.D."/>
            <person name="Perteguer M.J."/>
        </authorList>
    </citation>
    <scope>NUCLEOTIDE SEQUENCE [LARGE SCALE GENOMIC DNA]</scope>
    <source>
        <strain evidence="1">AL3</strain>
        <tissue evidence="1">Liver</tissue>
    </source>
</reference>
<protein>
    <recommendedName>
        <fullName evidence="3">CHK kinase-like domain-containing protein</fullName>
    </recommendedName>
</protein>